<keyword evidence="5" id="KW-1185">Reference proteome</keyword>
<proteinExistence type="predicted"/>
<dbReference type="Gene3D" id="3.90.245.10">
    <property type="entry name" value="Ribonucleoside hydrolase-like"/>
    <property type="match status" value="1"/>
</dbReference>
<gene>
    <name evidence="4" type="ORF">JOD45_000397</name>
</gene>
<dbReference type="InterPro" id="IPR001910">
    <property type="entry name" value="Inosine/uridine_hydrolase_dom"/>
</dbReference>
<accession>A0ABS2PVY0</accession>
<dbReference type="RefSeq" id="WP_205002153.1">
    <property type="nucleotide sequence ID" value="NZ_JAFBER010000001.1"/>
</dbReference>
<evidence type="ECO:0000313" key="4">
    <source>
        <dbReference type="EMBL" id="MBM7644206.1"/>
    </source>
</evidence>
<protein>
    <submittedName>
        <fullName evidence="4">Purine nucleosidase</fullName>
        <ecNumber evidence="4">3.2.2.1</ecNumber>
    </submittedName>
</protein>
<dbReference type="InterPro" id="IPR036452">
    <property type="entry name" value="Ribo_hydro-like"/>
</dbReference>
<keyword evidence="1 4" id="KW-0378">Hydrolase</keyword>
<sequence>MTKKLLLFTDPGIDDSFAIMYALLHPDIDLVGLVIDYGNVSHREALANAAYLLKLADREDIPLIKGAKGPITGIPPLYAHGIHGTEGIGPIKTIHIQPKRVYSFQKVYELISAYGKELTIIAISPLTSLAFAYLDASSNIAEIKETLIMGGAFFVPGNASLVAEANMYNDPQAAKIVSKHGTPLTFFPLNITDHLIIPRSMIHQIANQHKNPFAPIIGPIMDFYSDQYKHIMPGINGAPLHDAFLLCFFINPHFFEGIHRQVFILTEDIAKGQTIADFRPKPKMKSGYPVHRILLKFNYNEIINDFYRVMLNPIF</sequence>
<dbReference type="PANTHER" id="PTHR12304">
    <property type="entry name" value="INOSINE-URIDINE PREFERRING NUCLEOSIDE HYDROLASE"/>
    <property type="match status" value="1"/>
</dbReference>
<dbReference type="PANTHER" id="PTHR12304:SF4">
    <property type="entry name" value="URIDINE NUCLEOSIDASE"/>
    <property type="match status" value="1"/>
</dbReference>
<evidence type="ECO:0000259" key="3">
    <source>
        <dbReference type="Pfam" id="PF01156"/>
    </source>
</evidence>
<dbReference type="Pfam" id="PF01156">
    <property type="entry name" value="IU_nuc_hydro"/>
    <property type="match status" value="1"/>
</dbReference>
<evidence type="ECO:0000313" key="5">
    <source>
        <dbReference type="Proteomes" id="UP000808914"/>
    </source>
</evidence>
<evidence type="ECO:0000256" key="1">
    <source>
        <dbReference type="ARBA" id="ARBA00022801"/>
    </source>
</evidence>
<dbReference type="EMBL" id="JAFBER010000001">
    <property type="protein sequence ID" value="MBM7644206.1"/>
    <property type="molecule type" value="Genomic_DNA"/>
</dbReference>
<dbReference type="Proteomes" id="UP000808914">
    <property type="component" value="Unassembled WGS sequence"/>
</dbReference>
<dbReference type="InterPro" id="IPR023186">
    <property type="entry name" value="IUNH"/>
</dbReference>
<evidence type="ECO:0000256" key="2">
    <source>
        <dbReference type="ARBA" id="ARBA00023295"/>
    </source>
</evidence>
<dbReference type="SUPFAM" id="SSF53590">
    <property type="entry name" value="Nucleoside hydrolase"/>
    <property type="match status" value="1"/>
</dbReference>
<dbReference type="GO" id="GO:0008477">
    <property type="term" value="F:purine nucleosidase activity"/>
    <property type="evidence" value="ECO:0007669"/>
    <property type="project" value="UniProtKB-EC"/>
</dbReference>
<feature type="domain" description="Inosine/uridine-preferring nucleoside hydrolase" evidence="3">
    <location>
        <begin position="6"/>
        <end position="298"/>
    </location>
</feature>
<name>A0ABS2PVY0_9BACL</name>
<organism evidence="4 5">
    <name type="scientific">Scopulibacillus daqui</name>
    <dbReference type="NCBI Taxonomy" id="1469162"/>
    <lineage>
        <taxon>Bacteria</taxon>
        <taxon>Bacillati</taxon>
        <taxon>Bacillota</taxon>
        <taxon>Bacilli</taxon>
        <taxon>Bacillales</taxon>
        <taxon>Sporolactobacillaceae</taxon>
        <taxon>Scopulibacillus</taxon>
    </lineage>
</organism>
<comment type="caution">
    <text evidence="4">The sequence shown here is derived from an EMBL/GenBank/DDBJ whole genome shotgun (WGS) entry which is preliminary data.</text>
</comment>
<reference evidence="4 5" key="1">
    <citation type="submission" date="2021-01" db="EMBL/GenBank/DDBJ databases">
        <title>Genomic Encyclopedia of Type Strains, Phase IV (KMG-IV): sequencing the most valuable type-strain genomes for metagenomic binning, comparative biology and taxonomic classification.</title>
        <authorList>
            <person name="Goeker M."/>
        </authorList>
    </citation>
    <scope>NUCLEOTIDE SEQUENCE [LARGE SCALE GENOMIC DNA]</scope>
    <source>
        <strain evidence="4 5">DSM 28236</strain>
    </source>
</reference>
<keyword evidence="2 4" id="KW-0326">Glycosidase</keyword>
<dbReference type="CDD" id="cd00455">
    <property type="entry name" value="nuc_hydro"/>
    <property type="match status" value="1"/>
</dbReference>
<dbReference type="EC" id="3.2.2.1" evidence="4"/>